<feature type="compositionally biased region" description="Polar residues" evidence="5">
    <location>
        <begin position="117"/>
        <end position="129"/>
    </location>
</feature>
<accession>A0AAW1SVK1</accession>
<feature type="region of interest" description="Disordered" evidence="5">
    <location>
        <begin position="9"/>
        <end position="31"/>
    </location>
</feature>
<dbReference type="SMART" id="SM01332">
    <property type="entry name" value="Cyclin_C"/>
    <property type="match status" value="1"/>
</dbReference>
<name>A0AAW1SVK1_9CHLO</name>
<dbReference type="Proteomes" id="UP001485043">
    <property type="component" value="Unassembled WGS sequence"/>
</dbReference>
<keyword evidence="1" id="KW-0132">Cell division</keyword>
<dbReference type="AlphaFoldDB" id="A0AAW1SVK1"/>
<evidence type="ECO:0000259" key="7">
    <source>
        <dbReference type="SMART" id="SM01332"/>
    </source>
</evidence>
<dbReference type="InterPro" id="IPR004367">
    <property type="entry name" value="Cyclin_C-dom"/>
</dbReference>
<dbReference type="PANTHER" id="PTHR10177">
    <property type="entry name" value="CYCLINS"/>
    <property type="match status" value="1"/>
</dbReference>
<feature type="domain" description="Cyclin C-terminal" evidence="7">
    <location>
        <begin position="292"/>
        <end position="413"/>
    </location>
</feature>
<evidence type="ECO:0000256" key="5">
    <source>
        <dbReference type="SAM" id="MobiDB-lite"/>
    </source>
</evidence>
<comment type="caution">
    <text evidence="8">The sequence shown here is derived from an EMBL/GenBank/DDBJ whole genome shotgun (WGS) entry which is preliminary data.</text>
</comment>
<evidence type="ECO:0000256" key="2">
    <source>
        <dbReference type="ARBA" id="ARBA00023127"/>
    </source>
</evidence>
<evidence type="ECO:0000256" key="4">
    <source>
        <dbReference type="RuleBase" id="RU000383"/>
    </source>
</evidence>
<dbReference type="InterPro" id="IPR013763">
    <property type="entry name" value="Cyclin-like_dom"/>
</dbReference>
<dbReference type="InterPro" id="IPR006671">
    <property type="entry name" value="Cyclin_N"/>
</dbReference>
<keyword evidence="2 4" id="KW-0195">Cyclin</keyword>
<protein>
    <recommendedName>
        <fullName evidence="10">Cyclin N-terminal domain-containing protein</fullName>
    </recommendedName>
</protein>
<dbReference type="Pfam" id="PF02984">
    <property type="entry name" value="Cyclin_C"/>
    <property type="match status" value="1"/>
</dbReference>
<dbReference type="InterPro" id="IPR036915">
    <property type="entry name" value="Cyclin-like_sf"/>
</dbReference>
<feature type="compositionally biased region" description="Basic and acidic residues" evidence="5">
    <location>
        <begin position="102"/>
        <end position="114"/>
    </location>
</feature>
<dbReference type="FunFam" id="1.10.472.10:FF:000001">
    <property type="entry name" value="G2/mitotic-specific cyclin"/>
    <property type="match status" value="1"/>
</dbReference>
<organism evidence="8 9">
    <name type="scientific">Apatococcus fuscideae</name>
    <dbReference type="NCBI Taxonomy" id="2026836"/>
    <lineage>
        <taxon>Eukaryota</taxon>
        <taxon>Viridiplantae</taxon>
        <taxon>Chlorophyta</taxon>
        <taxon>core chlorophytes</taxon>
        <taxon>Trebouxiophyceae</taxon>
        <taxon>Chlorellales</taxon>
        <taxon>Chlorellaceae</taxon>
        <taxon>Apatococcus</taxon>
    </lineage>
</organism>
<dbReference type="SUPFAM" id="SSF47954">
    <property type="entry name" value="Cyclin-like"/>
    <property type="match status" value="2"/>
</dbReference>
<evidence type="ECO:0000313" key="8">
    <source>
        <dbReference type="EMBL" id="KAK9859396.1"/>
    </source>
</evidence>
<proteinExistence type="inferred from homology"/>
<dbReference type="Gene3D" id="1.10.472.10">
    <property type="entry name" value="Cyclin-like"/>
    <property type="match status" value="2"/>
</dbReference>
<evidence type="ECO:0000259" key="6">
    <source>
        <dbReference type="SMART" id="SM00385"/>
    </source>
</evidence>
<dbReference type="Pfam" id="PF00134">
    <property type="entry name" value="Cyclin_N"/>
    <property type="match status" value="1"/>
</dbReference>
<comment type="similarity">
    <text evidence="4">Belongs to the cyclin family.</text>
</comment>
<dbReference type="EMBL" id="JALJOV010000876">
    <property type="protein sequence ID" value="KAK9859396.1"/>
    <property type="molecule type" value="Genomic_DNA"/>
</dbReference>
<feature type="domain" description="Cyclin-like" evidence="6">
    <location>
        <begin position="198"/>
        <end position="283"/>
    </location>
</feature>
<keyword evidence="3" id="KW-0131">Cell cycle</keyword>
<evidence type="ECO:0000256" key="3">
    <source>
        <dbReference type="ARBA" id="ARBA00023306"/>
    </source>
</evidence>
<evidence type="ECO:0008006" key="10">
    <source>
        <dbReference type="Google" id="ProtNLM"/>
    </source>
</evidence>
<dbReference type="GO" id="GO:0051301">
    <property type="term" value="P:cell division"/>
    <property type="evidence" value="ECO:0007669"/>
    <property type="project" value="UniProtKB-KW"/>
</dbReference>
<evidence type="ECO:0000313" key="9">
    <source>
        <dbReference type="Proteomes" id="UP001485043"/>
    </source>
</evidence>
<evidence type="ECO:0000256" key="1">
    <source>
        <dbReference type="ARBA" id="ARBA00022618"/>
    </source>
</evidence>
<reference evidence="8 9" key="1">
    <citation type="journal article" date="2024" name="Nat. Commun.">
        <title>Phylogenomics reveals the evolutionary origins of lichenization in chlorophyte algae.</title>
        <authorList>
            <person name="Puginier C."/>
            <person name="Libourel C."/>
            <person name="Otte J."/>
            <person name="Skaloud P."/>
            <person name="Haon M."/>
            <person name="Grisel S."/>
            <person name="Petersen M."/>
            <person name="Berrin J.G."/>
            <person name="Delaux P.M."/>
            <person name="Dal Grande F."/>
            <person name="Keller J."/>
        </authorList>
    </citation>
    <scope>NUCLEOTIDE SEQUENCE [LARGE SCALE GENOMIC DNA]</scope>
    <source>
        <strain evidence="8 9">SAG 2523</strain>
    </source>
</reference>
<sequence length="420" mass="46107">MDLLLERLNTESAVTNPPSGLRSKRHDLQSVPSLPDSLDCSFSAFNMPASHQQAPGFERSASVSSVSTTSRINGTVPFAPQSANVQRGSAGAKRDFAAVKAGDDTPLKRAKEPAHNALSSRESGRASQDTLCLPGPWASHDQLRGPGWKPPYELLDTIRALFTAEDTSRPNPNYMHNHGRHLNPSLYIDAPMRTIAVSWLVEVACEYGLHQETLFLSTMLLDNFLATAKAVPRSKLQLVSVACMLIAAKQEEELHPSITDFTSIADHCFVEAELVQMESLVLQALKFRVCVPSSHTFLSIFLQMCQVSARTLSLATYLTELAMLEYSLLRHAPSVIAHSALILAAWTCNDTAGLQQTKHMADIGCQHSTECLQDLLDLHHGANAARDNNNPLMAVKDKYRDYPWHCVANIVALPVIPTQH</sequence>
<keyword evidence="9" id="KW-1185">Reference proteome</keyword>
<feature type="domain" description="Cyclin-like" evidence="6">
    <location>
        <begin position="296"/>
        <end position="377"/>
    </location>
</feature>
<gene>
    <name evidence="8" type="ORF">WJX84_007491</name>
</gene>
<dbReference type="InterPro" id="IPR039361">
    <property type="entry name" value="Cyclin"/>
</dbReference>
<dbReference type="SMART" id="SM00385">
    <property type="entry name" value="CYCLIN"/>
    <property type="match status" value="2"/>
</dbReference>
<feature type="region of interest" description="Disordered" evidence="5">
    <location>
        <begin position="102"/>
        <end position="129"/>
    </location>
</feature>